<keyword evidence="2" id="KW-1185">Reference proteome</keyword>
<protein>
    <submittedName>
        <fullName evidence="1">Uncharacterized protein</fullName>
    </submittedName>
</protein>
<dbReference type="EMBL" id="OUNR01000020">
    <property type="protein sequence ID" value="SPP66443.1"/>
    <property type="molecule type" value="Genomic_DNA"/>
</dbReference>
<sequence length="216" mass="23899">MLKRTLVILILTLAQAGCSIEEGGGAYELIPMTEDGRQLHERDKREFIKIEDLKVESGPLAAWGRKISADIEVHYTDGTVAYRGPIHDYIGFHGSTFIHNADNEPGALVGQTGIWLGINGMAVGGKRRIEIEPKLVCGDTNSRTSCFLIKNDIHGQGGRGVRNEKLIVEATLTASCIPVLLRIPGPGSGYFIEREIRCRDTDLPKRDPSDPIWRFY</sequence>
<dbReference type="Proteomes" id="UP000248168">
    <property type="component" value="Unassembled WGS sequence"/>
</dbReference>
<dbReference type="GO" id="GO:0003755">
    <property type="term" value="F:peptidyl-prolyl cis-trans isomerase activity"/>
    <property type="evidence" value="ECO:0007669"/>
    <property type="project" value="InterPro"/>
</dbReference>
<organism evidence="1 2">
    <name type="scientific">Nitrospira lenta</name>
    <dbReference type="NCBI Taxonomy" id="1436998"/>
    <lineage>
        <taxon>Bacteria</taxon>
        <taxon>Pseudomonadati</taxon>
        <taxon>Nitrospirota</taxon>
        <taxon>Nitrospiria</taxon>
        <taxon>Nitrospirales</taxon>
        <taxon>Nitrospiraceae</taxon>
        <taxon>Nitrospira</taxon>
    </lineage>
</organism>
<dbReference type="InParanoid" id="A0A330LGZ2"/>
<reference evidence="2" key="1">
    <citation type="submission" date="2018-04" db="EMBL/GenBank/DDBJ databases">
        <authorList>
            <person name="Lucker S."/>
            <person name="Sakoula D."/>
        </authorList>
    </citation>
    <scope>NUCLEOTIDE SEQUENCE [LARGE SCALE GENOMIC DNA]</scope>
</reference>
<gene>
    <name evidence="1" type="ORF">NITLEN_70033</name>
</gene>
<dbReference type="Gene3D" id="3.10.50.40">
    <property type="match status" value="1"/>
</dbReference>
<dbReference type="SUPFAM" id="SSF54534">
    <property type="entry name" value="FKBP-like"/>
    <property type="match status" value="1"/>
</dbReference>
<dbReference type="InterPro" id="IPR046357">
    <property type="entry name" value="PPIase_dom_sf"/>
</dbReference>
<dbReference type="AlphaFoldDB" id="A0A330LGZ2"/>
<proteinExistence type="predicted"/>
<name>A0A330LGZ2_9BACT</name>
<accession>A0A330LGZ2</accession>
<evidence type="ECO:0000313" key="1">
    <source>
        <dbReference type="EMBL" id="SPP66443.1"/>
    </source>
</evidence>
<evidence type="ECO:0000313" key="2">
    <source>
        <dbReference type="Proteomes" id="UP000248168"/>
    </source>
</evidence>